<name>A0ABS8HT44_9FIRM</name>
<dbReference type="Proteomes" id="UP001165492">
    <property type="component" value="Unassembled WGS sequence"/>
</dbReference>
<organism evidence="2 3">
    <name type="scientific">Pelosinus baikalensis</name>
    <dbReference type="NCBI Taxonomy" id="2892015"/>
    <lineage>
        <taxon>Bacteria</taxon>
        <taxon>Bacillati</taxon>
        <taxon>Bacillota</taxon>
        <taxon>Negativicutes</taxon>
        <taxon>Selenomonadales</taxon>
        <taxon>Sporomusaceae</taxon>
        <taxon>Pelosinus</taxon>
    </lineage>
</organism>
<keyword evidence="3" id="KW-1185">Reference proteome</keyword>
<comment type="caution">
    <text evidence="2">The sequence shown here is derived from an EMBL/GenBank/DDBJ whole genome shotgun (WGS) entry which is preliminary data.</text>
</comment>
<feature type="signal peptide" evidence="1">
    <location>
        <begin position="1"/>
        <end position="26"/>
    </location>
</feature>
<evidence type="ECO:0000313" key="3">
    <source>
        <dbReference type="Proteomes" id="UP001165492"/>
    </source>
</evidence>
<evidence type="ECO:0000313" key="2">
    <source>
        <dbReference type="EMBL" id="MCC5465287.1"/>
    </source>
</evidence>
<sequence length="177" mass="20263">MIKKSWTTLIVVSLCMLIFNASPVNAAPADVIQEESAPPQSQEQLAEIFTTFSEINTALEKDIKEYQGFIDDYSNDRVTPSEMNTNLSKLNESIKDTRSKTYSLNFTGKYEDDKIQLLRTFDMLHQSLKDMKISISLRNTGYYSKAKQELQDAVQFKALTWKHIHEDLHSDGYIPAN</sequence>
<proteinExistence type="predicted"/>
<keyword evidence="1" id="KW-0732">Signal</keyword>
<reference evidence="2" key="1">
    <citation type="submission" date="2021-11" db="EMBL/GenBank/DDBJ databases">
        <title>Description of a new species Pelosinus isolated from the bottom sediments of Lake Baikal.</title>
        <authorList>
            <person name="Zakharyuk A."/>
        </authorList>
    </citation>
    <scope>NUCLEOTIDE SEQUENCE</scope>
    <source>
        <strain evidence="2">Bkl1</strain>
    </source>
</reference>
<feature type="chain" id="PRO_5045365372" evidence="1">
    <location>
        <begin position="27"/>
        <end position="177"/>
    </location>
</feature>
<gene>
    <name evidence="2" type="ORF">LMF89_07915</name>
</gene>
<protein>
    <submittedName>
        <fullName evidence="2">Uncharacterized protein</fullName>
    </submittedName>
</protein>
<evidence type="ECO:0000256" key="1">
    <source>
        <dbReference type="SAM" id="SignalP"/>
    </source>
</evidence>
<dbReference type="EMBL" id="JAJHJB010000008">
    <property type="protein sequence ID" value="MCC5465287.1"/>
    <property type="molecule type" value="Genomic_DNA"/>
</dbReference>
<accession>A0ABS8HT44</accession>
<dbReference type="RefSeq" id="WP_229534547.1">
    <property type="nucleotide sequence ID" value="NZ_JAJHJB010000008.1"/>
</dbReference>